<dbReference type="PANTHER" id="PTHR34978:SF3">
    <property type="entry name" value="SLR0241 PROTEIN"/>
    <property type="match status" value="1"/>
</dbReference>
<organism evidence="3 4">
    <name type="scientific">Pedobacter metabolipauper</name>
    <dbReference type="NCBI Taxonomy" id="425513"/>
    <lineage>
        <taxon>Bacteria</taxon>
        <taxon>Pseudomonadati</taxon>
        <taxon>Bacteroidota</taxon>
        <taxon>Sphingobacteriia</taxon>
        <taxon>Sphingobacteriales</taxon>
        <taxon>Sphingobacteriaceae</taxon>
        <taxon>Pedobacter</taxon>
    </lineage>
</organism>
<evidence type="ECO:0000313" key="4">
    <source>
        <dbReference type="Proteomes" id="UP000295620"/>
    </source>
</evidence>
<dbReference type="PANTHER" id="PTHR34978">
    <property type="entry name" value="POSSIBLE SENSOR-TRANSDUCER PROTEIN BLAR"/>
    <property type="match status" value="1"/>
</dbReference>
<keyword evidence="1" id="KW-0472">Membrane</keyword>
<dbReference type="OrthoDB" id="649093at2"/>
<keyword evidence="1" id="KW-0812">Transmembrane</keyword>
<feature type="transmembrane region" description="Helical" evidence="1">
    <location>
        <begin position="278"/>
        <end position="300"/>
    </location>
</feature>
<proteinExistence type="predicted"/>
<comment type="caution">
    <text evidence="3">The sequence shown here is derived from an EMBL/GenBank/DDBJ whole genome shotgun (WGS) entry which is preliminary data.</text>
</comment>
<keyword evidence="4" id="KW-1185">Reference proteome</keyword>
<feature type="domain" description="Peptidase M56" evidence="2">
    <location>
        <begin position="165"/>
        <end position="267"/>
    </location>
</feature>
<feature type="transmembrane region" description="Helical" evidence="1">
    <location>
        <begin position="105"/>
        <end position="126"/>
    </location>
</feature>
<feature type="transmembrane region" description="Helical" evidence="1">
    <location>
        <begin position="36"/>
        <end position="55"/>
    </location>
</feature>
<evidence type="ECO:0000259" key="2">
    <source>
        <dbReference type="Pfam" id="PF05569"/>
    </source>
</evidence>
<dbReference type="AlphaFoldDB" id="A0A4R6SPL3"/>
<dbReference type="InterPro" id="IPR052173">
    <property type="entry name" value="Beta-lactam_resp_regulator"/>
</dbReference>
<dbReference type="Proteomes" id="UP000295620">
    <property type="component" value="Unassembled WGS sequence"/>
</dbReference>
<evidence type="ECO:0000313" key="3">
    <source>
        <dbReference type="EMBL" id="TDQ06567.1"/>
    </source>
</evidence>
<feature type="transmembrane region" description="Helical" evidence="1">
    <location>
        <begin position="6"/>
        <end position="24"/>
    </location>
</feature>
<keyword evidence="1" id="KW-1133">Transmembrane helix</keyword>
<reference evidence="3 4" key="1">
    <citation type="submission" date="2019-03" db="EMBL/GenBank/DDBJ databases">
        <title>Genomic Encyclopedia of Archaeal and Bacterial Type Strains, Phase II (KMG-II): from individual species to whole genera.</title>
        <authorList>
            <person name="Goeker M."/>
        </authorList>
    </citation>
    <scope>NUCLEOTIDE SEQUENCE [LARGE SCALE GENOMIC DNA]</scope>
    <source>
        <strain evidence="3 4">DSM 19035</strain>
    </source>
</reference>
<evidence type="ECO:0000256" key="1">
    <source>
        <dbReference type="SAM" id="Phobius"/>
    </source>
</evidence>
<dbReference type="RefSeq" id="WP_133578024.1">
    <property type="nucleotide sequence ID" value="NZ_SNYC01000008.1"/>
</dbReference>
<accession>A0A4R6SPL3</accession>
<gene>
    <name evidence="3" type="ORF">ATK78_4223</name>
</gene>
<dbReference type="InterPro" id="IPR008756">
    <property type="entry name" value="Peptidase_M56"/>
</dbReference>
<protein>
    <submittedName>
        <fullName evidence="3">BlaR1 peptidase M56</fullName>
    </submittedName>
</protein>
<name>A0A4R6SPL3_9SPHI</name>
<dbReference type="Pfam" id="PF05569">
    <property type="entry name" value="Peptidase_M56"/>
    <property type="match status" value="1"/>
</dbReference>
<dbReference type="EMBL" id="SNYC01000008">
    <property type="protein sequence ID" value="TDQ06567.1"/>
    <property type="molecule type" value="Genomic_DNA"/>
</dbReference>
<sequence>MEWLTYLLKVSACTALFYALYHFFLQKLTFFSNNRYYLLSTLLISFLIPALQLEIKRDAVPVQMEHKRVTAASGYGEDIIDLVNPAGLQSLVTSNELRDYSWEHIVYITYWLIVAIILLVFAYQLISIVKHVRKVDTIVGRLKVVYKPDGFTNCSFLNYVFVDKEDLTDQEIAVFMQHENVHASRFHSIDKLLVAACKVLLWFNPVVYLYDKAIEQVHEYEADRETSLVIGSASYAGLLLSAGIRENHISLMHSFVKNPLKERIKMLFTHKSKDMKKLTYLLAAPVSLGLVWLFSIQVVYATANDSTLEIKINEKSVPAAEAFIIKERRLKELQSAGPAGIQVKDTVKTRNLKLPEREIRLNTSGSDSIRFVNGNIWEENIKVTVDGKSYDKSILNTISQSAIRSMSITKDAITREAQIDIVTINNKIEYATDIDKANAKIKTEAEKSNPFYARYPQKDENGADYDFVRIKLISATTAGAMIKKGEKVLILINGKAYSEEEAIHISEDMLRGIQSIMAIPLSSSHNLFPEYSKAYAAVIILPKLTDEEMKQRQDAMEKRQKKN</sequence>